<protein>
    <submittedName>
        <fullName evidence="1">Glycosyltransferase</fullName>
    </submittedName>
</protein>
<dbReference type="Pfam" id="PF01501">
    <property type="entry name" value="Glyco_transf_8"/>
    <property type="match status" value="1"/>
</dbReference>
<dbReference type="InterPro" id="IPR029044">
    <property type="entry name" value="Nucleotide-diphossugar_trans"/>
</dbReference>
<organism evidence="1 2">
    <name type="scientific">Klebsiella michiganensis</name>
    <dbReference type="NCBI Taxonomy" id="1134687"/>
    <lineage>
        <taxon>Bacteria</taxon>
        <taxon>Pseudomonadati</taxon>
        <taxon>Pseudomonadota</taxon>
        <taxon>Gammaproteobacteria</taxon>
        <taxon>Enterobacterales</taxon>
        <taxon>Enterobacteriaceae</taxon>
        <taxon>Klebsiella/Raoultella group</taxon>
        <taxon>Klebsiella</taxon>
    </lineage>
</organism>
<dbReference type="InterPro" id="IPR002495">
    <property type="entry name" value="Glyco_trans_8"/>
</dbReference>
<dbReference type="Proteomes" id="UP000254863">
    <property type="component" value="Unassembled WGS sequence"/>
</dbReference>
<dbReference type="Gene3D" id="3.90.550.10">
    <property type="entry name" value="Spore Coat Polysaccharide Biosynthesis Protein SpsA, Chain A"/>
    <property type="match status" value="1"/>
</dbReference>
<proteinExistence type="predicted"/>
<dbReference type="GO" id="GO:0016757">
    <property type="term" value="F:glycosyltransferase activity"/>
    <property type="evidence" value="ECO:0007669"/>
    <property type="project" value="InterPro"/>
</dbReference>
<sequence>MVQEDTFSALIKTLKEKKYWFLDQDIMNKVFYGRVEFLPLEWNVYHGNGNTDDFFPNLQFATYMRFLKARKNPNMIHYAGRINRGIRTRLTFMTISWKTSSIRHGKKRPISVSYLPVNSSSPAQTAGQTPVLLQTKIKKALMPFLNKYAPVGSPRRNTITKYYYKVRRSILG</sequence>
<name>A0A7H4PJ77_9ENTR</name>
<dbReference type="EMBL" id="UGMS01000003">
    <property type="protein sequence ID" value="STW78450.1"/>
    <property type="molecule type" value="Genomic_DNA"/>
</dbReference>
<keyword evidence="1" id="KW-0808">Transferase</keyword>
<evidence type="ECO:0000313" key="2">
    <source>
        <dbReference type="Proteomes" id="UP000254863"/>
    </source>
</evidence>
<dbReference type="SUPFAM" id="SSF53448">
    <property type="entry name" value="Nucleotide-diphospho-sugar transferases"/>
    <property type="match status" value="1"/>
</dbReference>
<accession>A0A7H4PJ77</accession>
<dbReference type="AlphaFoldDB" id="A0A7H4PJ77"/>
<comment type="caution">
    <text evidence="1">The sequence shown here is derived from an EMBL/GenBank/DDBJ whole genome shotgun (WGS) entry which is preliminary data.</text>
</comment>
<gene>
    <name evidence="1" type="ORF">NCTC11685_05751</name>
</gene>
<reference evidence="1 2" key="1">
    <citation type="submission" date="2018-06" db="EMBL/GenBank/DDBJ databases">
        <authorList>
            <consortium name="Pathogen Informatics"/>
            <person name="Doyle S."/>
        </authorList>
    </citation>
    <scope>NUCLEOTIDE SEQUENCE [LARGE SCALE GENOMIC DNA]</scope>
    <source>
        <strain evidence="1 2">NCTC11685</strain>
    </source>
</reference>
<evidence type="ECO:0000313" key="1">
    <source>
        <dbReference type="EMBL" id="STW78450.1"/>
    </source>
</evidence>